<protein>
    <submittedName>
        <fullName evidence="4">2-deoxystreptamine glucosyltransferase</fullName>
        <ecNumber evidence="4">2.4.1.284</ecNumber>
    </submittedName>
</protein>
<keyword evidence="2 4" id="KW-0808">Transferase</keyword>
<dbReference type="Proteomes" id="UP001218071">
    <property type="component" value="Chromosome"/>
</dbReference>
<keyword evidence="5" id="KW-1185">Reference proteome</keyword>
<evidence type="ECO:0000313" key="5">
    <source>
        <dbReference type="Proteomes" id="UP001218071"/>
    </source>
</evidence>
<dbReference type="RefSeq" id="WP_052333798.1">
    <property type="nucleotide sequence ID" value="NZ_CBYN010000057.1"/>
</dbReference>
<dbReference type="PANTHER" id="PTHR45947:SF3">
    <property type="entry name" value="SULFOQUINOVOSYL TRANSFERASE SQD2"/>
    <property type="match status" value="1"/>
</dbReference>
<dbReference type="Pfam" id="PF13692">
    <property type="entry name" value="Glyco_trans_1_4"/>
    <property type="match status" value="1"/>
</dbReference>
<evidence type="ECO:0000256" key="1">
    <source>
        <dbReference type="ARBA" id="ARBA00022676"/>
    </source>
</evidence>
<dbReference type="SUPFAM" id="SSF53756">
    <property type="entry name" value="UDP-Glycosyltransferase/glycogen phosphorylase"/>
    <property type="match status" value="1"/>
</dbReference>
<proteinExistence type="predicted"/>
<dbReference type="EC" id="2.4.1.284" evidence="4"/>
<feature type="domain" description="Glycosyltransferase subfamily 4-like N-terminal" evidence="3">
    <location>
        <begin position="89"/>
        <end position="265"/>
    </location>
</feature>
<dbReference type="PANTHER" id="PTHR45947">
    <property type="entry name" value="SULFOQUINOVOSYL TRANSFERASE SQD2"/>
    <property type="match status" value="1"/>
</dbReference>
<organism evidence="4 5">
    <name type="scientific">Corynebacterium jeddahense</name>
    <dbReference type="NCBI Taxonomy" id="1414719"/>
    <lineage>
        <taxon>Bacteria</taxon>
        <taxon>Bacillati</taxon>
        <taxon>Actinomycetota</taxon>
        <taxon>Actinomycetes</taxon>
        <taxon>Mycobacteriales</taxon>
        <taxon>Corynebacteriaceae</taxon>
        <taxon>Corynebacterium</taxon>
    </lineage>
</organism>
<dbReference type="CDD" id="cd03801">
    <property type="entry name" value="GT4_PimA-like"/>
    <property type="match status" value="1"/>
</dbReference>
<dbReference type="InterPro" id="IPR050194">
    <property type="entry name" value="Glycosyltransferase_grp1"/>
</dbReference>
<name>A0ABY7ULZ9_9CORY</name>
<dbReference type="Gene3D" id="3.40.50.2000">
    <property type="entry name" value="Glycogen Phosphorylase B"/>
    <property type="match status" value="2"/>
</dbReference>
<dbReference type="Pfam" id="PF13579">
    <property type="entry name" value="Glyco_trans_4_4"/>
    <property type="match status" value="1"/>
</dbReference>
<dbReference type="GO" id="GO:0102318">
    <property type="term" value="F:2-deoxystreptamine glucosyltransferase activity"/>
    <property type="evidence" value="ECO:0007669"/>
    <property type="project" value="UniProtKB-EC"/>
</dbReference>
<accession>A0ABY7ULZ9</accession>
<keyword evidence="1 4" id="KW-0328">Glycosyltransferase</keyword>
<evidence type="ECO:0000256" key="2">
    <source>
        <dbReference type="ARBA" id="ARBA00022679"/>
    </source>
</evidence>
<sequence length="457" mass="49321">MNKRAGYTFSRAQFAPLAASSFAAQIARDPAAFASKVSTRLTGRPLRLWGSAGEQLPGDFAVPIYKSDYGGFKGTVLHVLTNSLPHSTGGYAIRSHEILKAQAEIGLSPSAITRLGYPVSVGKMPAGAFELVDAIQYARVLPSFYPLRFAKQVRLHADCIAREAEERGASVLHTTTPWPNAAATSLAAAKLGIPWVYEVRGEPEATWAAYQPAESQPEQSAYFHAARAKEEEAMRAAAAVVVLSQTSKEAIQARGVHGRIVVVPNAIDAGSPAKRIDQEEARHVLKLPQRRYVGAVSSVVEYEGFDTLIRSLHRLPRDVAVLLVGDGTYLPALKRLAATERLADRVVFAGRQPTTQIAPWYCALDVFVSPRVDTPVTRTVTPMKTLQAHAFGIPVVASDLPALREVTRQKAFYFTPGDPAALAQAIRMALAAPRKAVPSLPTWADAAGTYSELYASL</sequence>
<dbReference type="EMBL" id="CP063194">
    <property type="protein sequence ID" value="WCZ39373.1"/>
    <property type="molecule type" value="Genomic_DNA"/>
</dbReference>
<evidence type="ECO:0000313" key="4">
    <source>
        <dbReference type="EMBL" id="WCZ39373.1"/>
    </source>
</evidence>
<dbReference type="InterPro" id="IPR028098">
    <property type="entry name" value="Glyco_trans_4-like_N"/>
</dbReference>
<evidence type="ECO:0000259" key="3">
    <source>
        <dbReference type="Pfam" id="PF13579"/>
    </source>
</evidence>
<reference evidence="4 5" key="1">
    <citation type="submission" date="2020-10" db="EMBL/GenBank/DDBJ databases">
        <title>Complete genome sequence of Corynebacterium jeddahense DSM 45997, type strain of Corynebacterium jeddahense.</title>
        <authorList>
            <person name="Busche T."/>
            <person name="Kalinowski J."/>
            <person name="Ruckert C."/>
        </authorList>
    </citation>
    <scope>NUCLEOTIDE SEQUENCE [LARGE SCALE GENOMIC DNA]</scope>
    <source>
        <strain evidence="4 5">DSM 45997</strain>
    </source>
</reference>
<gene>
    <name evidence="4" type="primary">kanF</name>
    <name evidence="4" type="ORF">CJEDD_08925</name>
</gene>